<feature type="domain" description="DUF3048" evidence="3">
    <location>
        <begin position="56"/>
        <end position="175"/>
    </location>
</feature>
<evidence type="ECO:0000259" key="3">
    <source>
        <dbReference type="Pfam" id="PF11258"/>
    </source>
</evidence>
<dbReference type="RefSeq" id="WP_350932300.1">
    <property type="nucleotide sequence ID" value="NZ_CP157762.1"/>
</dbReference>
<protein>
    <submittedName>
        <fullName evidence="5">DUF3048 domain-containing protein</fullName>
    </submittedName>
</protein>
<feature type="region of interest" description="Disordered" evidence="1">
    <location>
        <begin position="26"/>
        <end position="56"/>
    </location>
</feature>
<keyword evidence="2" id="KW-0732">Signal</keyword>
<dbReference type="Pfam" id="PF17479">
    <property type="entry name" value="DUF3048_C"/>
    <property type="match status" value="1"/>
</dbReference>
<dbReference type="PROSITE" id="PS51257">
    <property type="entry name" value="PROKAR_LIPOPROTEIN"/>
    <property type="match status" value="1"/>
</dbReference>
<evidence type="ECO:0000256" key="1">
    <source>
        <dbReference type="SAM" id="MobiDB-lite"/>
    </source>
</evidence>
<dbReference type="Pfam" id="PF11258">
    <property type="entry name" value="DUF3048"/>
    <property type="match status" value="1"/>
</dbReference>
<feature type="signal peptide" evidence="2">
    <location>
        <begin position="1"/>
        <end position="22"/>
    </location>
</feature>
<evidence type="ECO:0000259" key="4">
    <source>
        <dbReference type="Pfam" id="PF17479"/>
    </source>
</evidence>
<evidence type="ECO:0000313" key="6">
    <source>
        <dbReference type="EMBL" id="XCH73397.1"/>
    </source>
</evidence>
<dbReference type="Gene3D" id="3.50.90.10">
    <property type="entry name" value="YerB-like"/>
    <property type="match status" value="1"/>
</dbReference>
<dbReference type="EMBL" id="CP157762">
    <property type="protein sequence ID" value="XBP92700.1"/>
    <property type="molecule type" value="Genomic_DNA"/>
</dbReference>
<evidence type="ECO:0000256" key="2">
    <source>
        <dbReference type="SAM" id="SignalP"/>
    </source>
</evidence>
<dbReference type="AlphaFoldDB" id="A0AAU7M5D7"/>
<dbReference type="EMBL" id="CP159342">
    <property type="protein sequence ID" value="XCH73397.1"/>
    <property type="molecule type" value="Genomic_DNA"/>
</dbReference>
<reference evidence="6" key="2">
    <citation type="submission" date="2024-06" db="EMBL/GenBank/DDBJ databases">
        <title>Micromonospora mangrovi CCTCC AA 2012012 genome sequences.</title>
        <authorList>
            <person name="Gao J."/>
        </authorList>
    </citation>
    <scope>NUCLEOTIDE SEQUENCE</scope>
    <source>
        <strain evidence="6">CCTCC AA 2012012</strain>
    </source>
</reference>
<evidence type="ECO:0000313" key="5">
    <source>
        <dbReference type="EMBL" id="XBP92700.1"/>
    </source>
</evidence>
<name>A0AAU7M5D7_9ACTN</name>
<dbReference type="InterPro" id="IPR021416">
    <property type="entry name" value="DUF3048_N"/>
</dbReference>
<accession>A0AAU7M5D7</accession>
<reference evidence="5" key="1">
    <citation type="submission" date="2024-01" db="EMBL/GenBank/DDBJ databases">
        <title>The genome sequence of Micromonospora mangrovi CCTCC AA 2012012.</title>
        <authorList>
            <person name="Gao J."/>
        </authorList>
    </citation>
    <scope>NUCLEOTIDE SEQUENCE</scope>
    <source>
        <strain evidence="5">CCTCC AA 2012012</strain>
    </source>
</reference>
<gene>
    <name evidence="6" type="ORF">ABUL08_24355</name>
    <name evidence="5" type="ORF">VK199_24280</name>
</gene>
<sequence length="333" mass="34116">MNRRQMLRAALVPTLVLGLATACSEPQPAGSTDVVDPGTPATPSASPTPSQPAAPLTGLPVASAAVAARPAVAVPIRVTPATTPVGLGSADLVYAEFAESDSLHLTAVFHSKDATKVGPVTEIRPVDIRTLGVLHPFVGYAGGPTGFLSQFENSKLPGVTPADDGDKVFSSDQTSTAALLKAAPKGIQPPPAVLDYGTPGAALAGRDLVPAQELTISVPGGPPQVWRYDAAKSTWVGKVGTTTVTAASVLVLTMEYKTLEVRKPSPRSLPSANVFGEGAAVAVSGPSSAKGKWRKPGLDKVCNVTDLNGDLLHPAPGNAWVFYVPSTAKVTIR</sequence>
<dbReference type="SUPFAM" id="SSF159774">
    <property type="entry name" value="YerB-like"/>
    <property type="match status" value="1"/>
</dbReference>
<feature type="compositionally biased region" description="Low complexity" evidence="1">
    <location>
        <begin position="37"/>
        <end position="56"/>
    </location>
</feature>
<feature type="domain" description="DUF3048" evidence="4">
    <location>
        <begin position="226"/>
        <end position="321"/>
    </location>
</feature>
<proteinExistence type="predicted"/>
<dbReference type="InterPro" id="IPR023158">
    <property type="entry name" value="YerB-like_sf"/>
</dbReference>
<organism evidence="5">
    <name type="scientific">Micromonospora sp. CCTCC AA 2012012</name>
    <dbReference type="NCBI Taxonomy" id="3111921"/>
    <lineage>
        <taxon>Bacteria</taxon>
        <taxon>Bacillati</taxon>
        <taxon>Actinomycetota</taxon>
        <taxon>Actinomycetes</taxon>
        <taxon>Micromonosporales</taxon>
        <taxon>Micromonosporaceae</taxon>
        <taxon>Micromonospora</taxon>
    </lineage>
</organism>
<feature type="chain" id="PRO_5043288740" evidence="2">
    <location>
        <begin position="23"/>
        <end position="333"/>
    </location>
</feature>
<dbReference type="InterPro" id="IPR035328">
    <property type="entry name" value="DUF3048_C"/>
</dbReference>